<keyword evidence="9" id="KW-1185">Reference proteome</keyword>
<dbReference type="GO" id="GO:0005886">
    <property type="term" value="C:plasma membrane"/>
    <property type="evidence" value="ECO:0007669"/>
    <property type="project" value="UniProtKB-SubCell"/>
</dbReference>
<keyword evidence="7" id="KW-0653">Protein transport</keyword>
<dbReference type="GO" id="GO:0015031">
    <property type="term" value="P:protein transport"/>
    <property type="evidence" value="ECO:0007669"/>
    <property type="project" value="UniProtKB-KW"/>
</dbReference>
<evidence type="ECO:0000256" key="3">
    <source>
        <dbReference type="ARBA" id="ARBA00022475"/>
    </source>
</evidence>
<comment type="caution">
    <text evidence="8">The sequence shown here is derived from an EMBL/GenBank/DDBJ whole genome shotgun (WGS) entry which is preliminary data.</text>
</comment>
<dbReference type="Proteomes" id="UP000244248">
    <property type="component" value="Unassembled WGS sequence"/>
</dbReference>
<sequence length="135" mass="14815">MKLPVPKREKRTDIDMVPMINFAFLLLIFFMLAGTLVPAQKNPIDPPRSTLATPADPSGNVLLIASDGRVGFGTELLPESELPTRIAEWRKEHPQESLRVKADAAVDATRVINILQRLRASGIEHVSLLAARGTP</sequence>
<organism evidence="8 9">
    <name type="scientific">Stenotrophobium rhamnosiphilum</name>
    <dbReference type="NCBI Taxonomy" id="2029166"/>
    <lineage>
        <taxon>Bacteria</taxon>
        <taxon>Pseudomonadati</taxon>
        <taxon>Pseudomonadota</taxon>
        <taxon>Gammaproteobacteria</taxon>
        <taxon>Nevskiales</taxon>
        <taxon>Nevskiaceae</taxon>
        <taxon>Stenotrophobium</taxon>
    </lineage>
</organism>
<dbReference type="InterPro" id="IPR003400">
    <property type="entry name" value="ExbD"/>
</dbReference>
<evidence type="ECO:0000256" key="7">
    <source>
        <dbReference type="RuleBase" id="RU003879"/>
    </source>
</evidence>
<protein>
    <recommendedName>
        <fullName evidence="10">Biopolymer transporter ExbD</fullName>
    </recommendedName>
</protein>
<dbReference type="Gene3D" id="3.30.420.270">
    <property type="match status" value="1"/>
</dbReference>
<comment type="similarity">
    <text evidence="2 7">Belongs to the ExbD/TolR family.</text>
</comment>
<name>A0A2T5MJA2_9GAMM</name>
<dbReference type="GO" id="GO:0022857">
    <property type="term" value="F:transmembrane transporter activity"/>
    <property type="evidence" value="ECO:0007669"/>
    <property type="project" value="InterPro"/>
</dbReference>
<keyword evidence="3" id="KW-1003">Cell membrane</keyword>
<evidence type="ECO:0000256" key="5">
    <source>
        <dbReference type="ARBA" id="ARBA00022989"/>
    </source>
</evidence>
<accession>A0A2T5MJA2</accession>
<evidence type="ECO:0000256" key="4">
    <source>
        <dbReference type="ARBA" id="ARBA00022692"/>
    </source>
</evidence>
<keyword evidence="4 7" id="KW-0812">Transmembrane</keyword>
<dbReference type="PANTHER" id="PTHR30558:SF3">
    <property type="entry name" value="BIOPOLYMER TRANSPORT PROTEIN EXBD-RELATED"/>
    <property type="match status" value="1"/>
</dbReference>
<dbReference type="Pfam" id="PF02472">
    <property type="entry name" value="ExbD"/>
    <property type="match status" value="1"/>
</dbReference>
<evidence type="ECO:0008006" key="10">
    <source>
        <dbReference type="Google" id="ProtNLM"/>
    </source>
</evidence>
<evidence type="ECO:0000256" key="6">
    <source>
        <dbReference type="ARBA" id="ARBA00023136"/>
    </source>
</evidence>
<gene>
    <name evidence="8" type="ORF">CJD38_00530</name>
</gene>
<proteinExistence type="inferred from homology"/>
<keyword evidence="6" id="KW-0472">Membrane</keyword>
<dbReference type="AlphaFoldDB" id="A0A2T5MJA2"/>
<comment type="subcellular location">
    <subcellularLocation>
        <location evidence="1">Cell membrane</location>
        <topology evidence="1">Single-pass membrane protein</topology>
    </subcellularLocation>
    <subcellularLocation>
        <location evidence="7">Cell membrane</location>
        <topology evidence="7">Single-pass type II membrane protein</topology>
    </subcellularLocation>
</comment>
<dbReference type="EMBL" id="QANS01000001">
    <property type="protein sequence ID" value="PTU32644.1"/>
    <property type="molecule type" value="Genomic_DNA"/>
</dbReference>
<evidence type="ECO:0000313" key="8">
    <source>
        <dbReference type="EMBL" id="PTU32644.1"/>
    </source>
</evidence>
<evidence type="ECO:0000313" key="9">
    <source>
        <dbReference type="Proteomes" id="UP000244248"/>
    </source>
</evidence>
<evidence type="ECO:0000256" key="2">
    <source>
        <dbReference type="ARBA" id="ARBA00005811"/>
    </source>
</evidence>
<keyword evidence="7" id="KW-0813">Transport</keyword>
<reference evidence="8 9" key="1">
    <citation type="submission" date="2018-04" db="EMBL/GenBank/DDBJ databases">
        <title>Novel species isolated from glacier.</title>
        <authorList>
            <person name="Liu Q."/>
            <person name="Xin Y.-H."/>
        </authorList>
    </citation>
    <scope>NUCLEOTIDE SEQUENCE [LARGE SCALE GENOMIC DNA]</scope>
    <source>
        <strain evidence="8 9">GT1R17</strain>
    </source>
</reference>
<evidence type="ECO:0000256" key="1">
    <source>
        <dbReference type="ARBA" id="ARBA00004162"/>
    </source>
</evidence>
<dbReference type="RefSeq" id="WP_107938353.1">
    <property type="nucleotide sequence ID" value="NZ_QANS01000001.1"/>
</dbReference>
<keyword evidence="5" id="KW-1133">Transmembrane helix</keyword>
<dbReference type="PANTHER" id="PTHR30558">
    <property type="entry name" value="EXBD MEMBRANE COMPONENT OF PMF-DRIVEN MACROMOLECULE IMPORT SYSTEM"/>
    <property type="match status" value="1"/>
</dbReference>